<proteinExistence type="predicted"/>
<gene>
    <name evidence="1" type="primary">csf2</name>
    <name evidence="1" type="ORF">D5039_21655</name>
</gene>
<dbReference type="EMBL" id="QZCW01000007">
    <property type="protein sequence ID" value="MCW5323652.1"/>
    <property type="molecule type" value="Genomic_DNA"/>
</dbReference>
<dbReference type="Proteomes" id="UP001208935">
    <property type="component" value="Unassembled WGS sequence"/>
</dbReference>
<evidence type="ECO:0000313" key="1">
    <source>
        <dbReference type="EMBL" id="MCW5323652.1"/>
    </source>
</evidence>
<sequence>MTTAMKNYRIHAFLQTLSPLHITSPESARMKIEDSTVVYGESVGIPLNQVQRINVQGLGGATRAIPVIAANNLMGRMRRHGATKVLDALRRKGEKVAMSTYSALQCGAATGKPDGRDVLFTEYREASNHPYIGLFGGGPRMMRRNVRCFNAVPYMECSEIMFGRNKHPHLDDEIHKASDARKLTQCWILNRNDDLRELINLSQAQASITDFEKEITKRQEAILADSKGKAESGESSTRHTTRSFSSFEFVIPGVYFPLCFELMNVDDAQVGLFLLAFDSFAATERLGGHARNGMGQFSITDVMITDDGGNALAKDLFSESRLNSGDPFVQRFLQAWSVASEKMSGAELDRLFAPPPADEAKGKKAKAVEAV</sequence>
<comment type="caution">
    <text evidence="1">The sequence shown here is derived from an EMBL/GenBank/DDBJ whole genome shotgun (WGS) entry which is preliminary data.</text>
</comment>
<protein>
    <submittedName>
        <fullName evidence="1">Type IV CRISPR-associated protein Csf2</fullName>
    </submittedName>
</protein>
<reference evidence="2" key="1">
    <citation type="submission" date="2023-07" db="EMBL/GenBank/DDBJ databases">
        <title>Verminephrobacter genomes.</title>
        <authorList>
            <person name="Lund M.B."/>
        </authorList>
    </citation>
    <scope>NUCLEOTIDE SEQUENCE [LARGE SCALE GENOMIC DNA]</scope>
    <source>
        <strain evidence="2">AtM5-05</strain>
    </source>
</reference>
<dbReference type="InterPro" id="IPR017546">
    <property type="entry name" value="CRISPR-assoc_prot_Csf2"/>
</dbReference>
<organism evidence="1 2">
    <name type="scientific">Verminephrobacter aporrectodeae subsp. tuberculatae</name>
    <dbReference type="NCBI Taxonomy" id="1110392"/>
    <lineage>
        <taxon>Bacteria</taxon>
        <taxon>Pseudomonadati</taxon>
        <taxon>Pseudomonadota</taxon>
        <taxon>Betaproteobacteria</taxon>
        <taxon>Burkholderiales</taxon>
        <taxon>Comamonadaceae</taxon>
        <taxon>Verminephrobacter</taxon>
    </lineage>
</organism>
<keyword evidence="2" id="KW-1185">Reference proteome</keyword>
<name>A0ABT3KZB0_9BURK</name>
<accession>A0ABT3KZB0</accession>
<dbReference type="NCBIfam" id="TIGR03115">
    <property type="entry name" value="cas7_csf2"/>
    <property type="match status" value="1"/>
</dbReference>
<evidence type="ECO:0000313" key="2">
    <source>
        <dbReference type="Proteomes" id="UP001208935"/>
    </source>
</evidence>